<dbReference type="InterPro" id="IPR007263">
    <property type="entry name" value="DCC1-like"/>
</dbReference>
<sequence length="136" mass="15824">MRPENPENSLEMKVDSQKLTVFYDGACPKCRRDRATYEKLAGGAAELVCWFDITGQENRLRELGIEPRKALSELHVRDTDGRIVSELDAYILLMNKVPRLKLFARVMGLPFVRPWLAKLYHWQVNRRLRKRGVPAE</sequence>
<dbReference type="EMBL" id="JANIBK010000073">
    <property type="protein sequence ID" value="MCQ8129440.1"/>
    <property type="molecule type" value="Genomic_DNA"/>
</dbReference>
<keyword evidence="2" id="KW-1185">Reference proteome</keyword>
<dbReference type="RefSeq" id="WP_256615872.1">
    <property type="nucleotide sequence ID" value="NZ_JANIBK010000073.1"/>
</dbReference>
<protein>
    <submittedName>
        <fullName evidence="1">DUF393 domain-containing protein</fullName>
    </submittedName>
</protein>
<gene>
    <name evidence="1" type="ORF">NP596_13335</name>
</gene>
<accession>A0ABT1U7T8</accession>
<evidence type="ECO:0000313" key="2">
    <source>
        <dbReference type="Proteomes" id="UP001524586"/>
    </source>
</evidence>
<comment type="caution">
    <text evidence="1">The sequence shown here is derived from an EMBL/GenBank/DDBJ whole genome shotgun (WGS) entry which is preliminary data.</text>
</comment>
<reference evidence="1 2" key="1">
    <citation type="submission" date="2022-07" db="EMBL/GenBank/DDBJ databases">
        <title>Methylomonas rivi sp. nov., Methylomonas rosea sp. nov., Methylomonas aureus sp. nov. and Methylomonas subterranea sp. nov., four novel methanotrophs isolated from a freshwater creek and the deep terrestrial subsurface.</title>
        <authorList>
            <person name="Abin C."/>
            <person name="Sankaranarayanan K."/>
            <person name="Garner C."/>
            <person name="Sindelar R."/>
            <person name="Kotary K."/>
            <person name="Garner R."/>
            <person name="Barclay S."/>
            <person name="Lawson P."/>
            <person name="Krumholz L."/>
        </authorList>
    </citation>
    <scope>NUCLEOTIDE SEQUENCE [LARGE SCALE GENOMIC DNA]</scope>
    <source>
        <strain evidence="1 2">WSC-6</strain>
    </source>
</reference>
<organism evidence="1 2">
    <name type="scientific">Methylomonas rivi</name>
    <dbReference type="NCBI Taxonomy" id="2952226"/>
    <lineage>
        <taxon>Bacteria</taxon>
        <taxon>Pseudomonadati</taxon>
        <taxon>Pseudomonadota</taxon>
        <taxon>Gammaproteobacteria</taxon>
        <taxon>Methylococcales</taxon>
        <taxon>Methylococcaceae</taxon>
        <taxon>Methylomonas</taxon>
    </lineage>
</organism>
<evidence type="ECO:0000313" key="1">
    <source>
        <dbReference type="EMBL" id="MCQ8129440.1"/>
    </source>
</evidence>
<dbReference type="Pfam" id="PF04134">
    <property type="entry name" value="DCC1-like"/>
    <property type="match status" value="1"/>
</dbReference>
<dbReference type="Proteomes" id="UP001524586">
    <property type="component" value="Unassembled WGS sequence"/>
</dbReference>
<name>A0ABT1U7T8_9GAMM</name>
<proteinExistence type="predicted"/>